<evidence type="ECO:0000256" key="1">
    <source>
        <dbReference type="SAM" id="Coils"/>
    </source>
</evidence>
<dbReference type="EMBL" id="OU900099">
    <property type="protein sequence ID" value="CAG9863327.1"/>
    <property type="molecule type" value="Genomic_DNA"/>
</dbReference>
<evidence type="ECO:0000313" key="2">
    <source>
        <dbReference type="EMBL" id="CAG9863327.1"/>
    </source>
</evidence>
<organism evidence="2 3">
    <name type="scientific">Phyllotreta striolata</name>
    <name type="common">Striped flea beetle</name>
    <name type="synonym">Crioceris striolata</name>
    <dbReference type="NCBI Taxonomy" id="444603"/>
    <lineage>
        <taxon>Eukaryota</taxon>
        <taxon>Metazoa</taxon>
        <taxon>Ecdysozoa</taxon>
        <taxon>Arthropoda</taxon>
        <taxon>Hexapoda</taxon>
        <taxon>Insecta</taxon>
        <taxon>Pterygota</taxon>
        <taxon>Neoptera</taxon>
        <taxon>Endopterygota</taxon>
        <taxon>Coleoptera</taxon>
        <taxon>Polyphaga</taxon>
        <taxon>Cucujiformia</taxon>
        <taxon>Chrysomeloidea</taxon>
        <taxon>Chrysomelidae</taxon>
        <taxon>Galerucinae</taxon>
        <taxon>Alticini</taxon>
        <taxon>Phyllotreta</taxon>
    </lineage>
</organism>
<evidence type="ECO:0000313" key="3">
    <source>
        <dbReference type="Proteomes" id="UP001153712"/>
    </source>
</evidence>
<reference evidence="2" key="1">
    <citation type="submission" date="2022-01" db="EMBL/GenBank/DDBJ databases">
        <authorList>
            <person name="King R."/>
        </authorList>
    </citation>
    <scope>NUCLEOTIDE SEQUENCE</scope>
</reference>
<feature type="coiled-coil region" evidence="1">
    <location>
        <begin position="10"/>
        <end position="86"/>
    </location>
</feature>
<protein>
    <submittedName>
        <fullName evidence="2">Uncharacterized protein</fullName>
    </submittedName>
</protein>
<dbReference type="AlphaFoldDB" id="A0A9N9TVX5"/>
<name>A0A9N9TVX5_PHYSR</name>
<keyword evidence="3" id="KW-1185">Reference proteome</keyword>
<proteinExistence type="predicted"/>
<feature type="coiled-coil region" evidence="1">
    <location>
        <begin position="145"/>
        <end position="221"/>
    </location>
</feature>
<dbReference type="Proteomes" id="UP001153712">
    <property type="component" value="Chromosome 6"/>
</dbReference>
<sequence>MQQKISVVEMEKMKELLQRSEAEKGELFRRVEAFETKQKQDLMYHNQLIKRDSNLKTTIGKLELAIKNLEQEHKEVMELSKSANVATEAIENYRLLLENYKRIDQEKNNFEAMYIKVNAQYETLEKLLNSRDYMQESNLLGKLIVDQWESSRQHYEEHLEENEEIIKNLIEGYNNEKSVNSKLIEKNSALKEENASLRAKLELINKELESLKQKYSELETKTPDCSIVIKDELIEID</sequence>
<keyword evidence="1" id="KW-0175">Coiled coil</keyword>
<dbReference type="OrthoDB" id="6691415at2759"/>
<gene>
    <name evidence="2" type="ORF">PHYEVI_LOCUS9621</name>
</gene>
<accession>A0A9N9TVX5</accession>